<dbReference type="EMBL" id="LGRX02002570">
    <property type="protein sequence ID" value="KAK3283952.1"/>
    <property type="molecule type" value="Genomic_DNA"/>
</dbReference>
<evidence type="ECO:0000313" key="1">
    <source>
        <dbReference type="EMBL" id="KAK3279571.1"/>
    </source>
</evidence>
<dbReference type="AlphaFoldDB" id="A0AAE0LBR0"/>
<dbReference type="GO" id="GO:0005737">
    <property type="term" value="C:cytoplasm"/>
    <property type="evidence" value="ECO:0007669"/>
    <property type="project" value="TreeGrafter"/>
</dbReference>
<protein>
    <submittedName>
        <fullName evidence="1">Uncharacterized protein</fullName>
    </submittedName>
</protein>
<dbReference type="GO" id="GO:0006044">
    <property type="term" value="P:N-acetylglucosamine metabolic process"/>
    <property type="evidence" value="ECO:0007669"/>
    <property type="project" value="TreeGrafter"/>
</dbReference>
<gene>
    <name evidence="1" type="ORF">CYMTET_12555</name>
    <name evidence="2" type="ORF">CYMTET_8372</name>
</gene>
<keyword evidence="3" id="KW-1185">Reference proteome</keyword>
<dbReference type="PANTHER" id="PTHR35020">
    <property type="entry name" value="N-ACETYLGLUCOSAMINE-INDUCED PROTEIN 1"/>
    <property type="match status" value="1"/>
</dbReference>
<evidence type="ECO:0000313" key="2">
    <source>
        <dbReference type="EMBL" id="KAK3283952.1"/>
    </source>
</evidence>
<dbReference type="PANTHER" id="PTHR35020:SF2">
    <property type="entry name" value="N-ACETYLGLUCOSAMINE-INDUCED PROTEIN 1"/>
    <property type="match status" value="1"/>
</dbReference>
<sequence length="156" mass="17996">MPIEPGLVDHKLSFEEVDSFIKTGKLDELGRLRAPLMDYRAQLEQLKEKYHTVGDLMLSTIFGFELRAHSESGKLEAVWPSPVIPMTVWKLNDFPYALEDGLEHHCLWSTEFVTEQHVLDAIEKERVGYDCVHWINPSHLKSIGNVHHAHIISRKQ</sequence>
<proteinExistence type="predicted"/>
<name>A0AAE0LBR0_9CHLO</name>
<evidence type="ECO:0000313" key="3">
    <source>
        <dbReference type="Proteomes" id="UP001190700"/>
    </source>
</evidence>
<dbReference type="Pfam" id="PF12239">
    <property type="entry name" value="DUF3605"/>
    <property type="match status" value="1"/>
</dbReference>
<reference evidence="1" key="2">
    <citation type="submission" date="2023-06" db="EMBL/GenBank/DDBJ databases">
        <title>Long-read-based genome assembly of the green algal bacterivore Cymbomonas tetramitiformis.</title>
        <authorList>
            <person name="Gyaltshen Y."/>
            <person name="Rozenberg A."/>
            <person name="Paasch A."/>
            <person name="Burns J.A."/>
            <person name="Warring S."/>
            <person name="Larson R."/>
            <person name="Maurer-Alcala X."/>
            <person name="Dacks J."/>
            <person name="Kim E."/>
        </authorList>
    </citation>
    <scope>NUCLEOTIDE SEQUENCE</scope>
    <source>
        <strain evidence="1">PLY_AMNH</strain>
    </source>
</reference>
<organism evidence="1 3">
    <name type="scientific">Cymbomonas tetramitiformis</name>
    <dbReference type="NCBI Taxonomy" id="36881"/>
    <lineage>
        <taxon>Eukaryota</taxon>
        <taxon>Viridiplantae</taxon>
        <taxon>Chlorophyta</taxon>
        <taxon>Pyramimonadophyceae</taxon>
        <taxon>Pyramimonadales</taxon>
        <taxon>Pyramimonadaceae</taxon>
        <taxon>Cymbomonas</taxon>
    </lineage>
</organism>
<accession>A0AAE0LBR0</accession>
<comment type="caution">
    <text evidence="1">The sequence shown here is derived from an EMBL/GenBank/DDBJ whole genome shotgun (WGS) entry which is preliminary data.</text>
</comment>
<dbReference type="InterPro" id="IPR022036">
    <property type="entry name" value="DUF3605"/>
</dbReference>
<reference evidence="1 3" key="1">
    <citation type="journal article" date="2015" name="Genome Biol. Evol.">
        <title>Comparative Genomics of a Bacterivorous Green Alga Reveals Evolutionary Causalities and Consequences of Phago-Mixotrophic Mode of Nutrition.</title>
        <authorList>
            <person name="Burns J.A."/>
            <person name="Paasch A."/>
            <person name="Narechania A."/>
            <person name="Kim E."/>
        </authorList>
    </citation>
    <scope>NUCLEOTIDE SEQUENCE [LARGE SCALE GENOMIC DNA]</scope>
    <source>
        <strain evidence="1">PLY_AMNH</strain>
    </source>
</reference>
<dbReference type="EMBL" id="LGRX02004793">
    <property type="protein sequence ID" value="KAK3279571.1"/>
    <property type="molecule type" value="Genomic_DNA"/>
</dbReference>
<dbReference type="Proteomes" id="UP001190700">
    <property type="component" value="Unassembled WGS sequence"/>
</dbReference>